<gene>
    <name evidence="3" type="ORF">DYB31_014579</name>
</gene>
<feature type="compositionally biased region" description="Basic and acidic residues" evidence="1">
    <location>
        <begin position="181"/>
        <end position="199"/>
    </location>
</feature>
<dbReference type="AlphaFoldDB" id="A0A397F0Y8"/>
<reference evidence="3 4" key="1">
    <citation type="submission" date="2018-08" db="EMBL/GenBank/DDBJ databases">
        <title>Aphanomyces genome sequencing and annotation.</title>
        <authorList>
            <person name="Minardi D."/>
            <person name="Oidtmann B."/>
            <person name="Van Der Giezen M."/>
            <person name="Studholme D.J."/>
        </authorList>
    </citation>
    <scope>NUCLEOTIDE SEQUENCE [LARGE SCALE GENOMIC DNA]</scope>
    <source>
        <strain evidence="3 4">197901</strain>
    </source>
</reference>
<evidence type="ECO:0000313" key="4">
    <source>
        <dbReference type="Proteomes" id="UP000266196"/>
    </source>
</evidence>
<keyword evidence="2" id="KW-0472">Membrane</keyword>
<comment type="caution">
    <text evidence="3">The sequence shown here is derived from an EMBL/GenBank/DDBJ whole genome shotgun (WGS) entry which is preliminary data.</text>
</comment>
<organism evidence="3 4">
    <name type="scientific">Aphanomyces astaci</name>
    <name type="common">Crayfish plague agent</name>
    <dbReference type="NCBI Taxonomy" id="112090"/>
    <lineage>
        <taxon>Eukaryota</taxon>
        <taxon>Sar</taxon>
        <taxon>Stramenopiles</taxon>
        <taxon>Oomycota</taxon>
        <taxon>Saprolegniomycetes</taxon>
        <taxon>Saprolegniales</taxon>
        <taxon>Verrucalvaceae</taxon>
        <taxon>Aphanomyces</taxon>
    </lineage>
</organism>
<feature type="non-terminal residue" evidence="3">
    <location>
        <position position="1"/>
    </location>
</feature>
<feature type="region of interest" description="Disordered" evidence="1">
    <location>
        <begin position="167"/>
        <end position="199"/>
    </location>
</feature>
<keyword evidence="2" id="KW-1133">Transmembrane helix</keyword>
<evidence type="ECO:0000256" key="1">
    <source>
        <dbReference type="SAM" id="MobiDB-lite"/>
    </source>
</evidence>
<dbReference type="Proteomes" id="UP000266196">
    <property type="component" value="Unassembled WGS sequence"/>
</dbReference>
<evidence type="ECO:0000313" key="3">
    <source>
        <dbReference type="EMBL" id="RHZ10737.1"/>
    </source>
</evidence>
<proteinExistence type="predicted"/>
<feature type="transmembrane region" description="Helical" evidence="2">
    <location>
        <begin position="7"/>
        <end position="36"/>
    </location>
</feature>
<accession>A0A397F0Y8</accession>
<keyword evidence="2" id="KW-0812">Transmembrane</keyword>
<feature type="transmembrane region" description="Helical" evidence="2">
    <location>
        <begin position="42"/>
        <end position="62"/>
    </location>
</feature>
<evidence type="ECO:0000256" key="2">
    <source>
        <dbReference type="SAM" id="Phobius"/>
    </source>
</evidence>
<dbReference type="EMBL" id="QUTE01011160">
    <property type="protein sequence ID" value="RHZ10737.1"/>
    <property type="molecule type" value="Genomic_DNA"/>
</dbReference>
<sequence>RYTIVTIATVVLTLSMASLLLLKALLFVATQILIAMKLQGSINISCLAVLSPYLALEGMLLLQKAIAAYSIYASVAATATNDKPYTVRGVLVASKLTADNAQGNKTSGLLCAVMMSLVVFSPFVLLAARLEGSFSSFYVLLPWLIVAGGVVVVMWLCLCCVMRPPQEEQPTASAADVPSEEGGRHDENVYHGVQDDEKV</sequence>
<feature type="transmembrane region" description="Helical" evidence="2">
    <location>
        <begin position="109"/>
        <end position="128"/>
    </location>
</feature>
<name>A0A397F0Y8_APHAT</name>
<protein>
    <submittedName>
        <fullName evidence="3">Uncharacterized protein</fullName>
    </submittedName>
</protein>
<feature type="transmembrane region" description="Helical" evidence="2">
    <location>
        <begin position="140"/>
        <end position="161"/>
    </location>
</feature>